<dbReference type="InParanoid" id="A0A1Y2GB13"/>
<feature type="non-terminal residue" evidence="1">
    <location>
        <position position="1"/>
    </location>
</feature>
<organism evidence="1 2">
    <name type="scientific">Lobosporangium transversale</name>
    <dbReference type="NCBI Taxonomy" id="64571"/>
    <lineage>
        <taxon>Eukaryota</taxon>
        <taxon>Fungi</taxon>
        <taxon>Fungi incertae sedis</taxon>
        <taxon>Mucoromycota</taxon>
        <taxon>Mortierellomycotina</taxon>
        <taxon>Mortierellomycetes</taxon>
        <taxon>Mortierellales</taxon>
        <taxon>Mortierellaceae</taxon>
        <taxon>Lobosporangium</taxon>
    </lineage>
</organism>
<dbReference type="EMBL" id="MCFF01000048">
    <property type="protein sequence ID" value="ORZ05958.1"/>
    <property type="molecule type" value="Genomic_DNA"/>
</dbReference>
<dbReference type="GO" id="GO:0005634">
    <property type="term" value="C:nucleus"/>
    <property type="evidence" value="ECO:0007669"/>
    <property type="project" value="InterPro"/>
</dbReference>
<name>A0A1Y2GB13_9FUNG</name>
<dbReference type="Gene3D" id="3.30.160.360">
    <property type="match status" value="1"/>
</dbReference>
<evidence type="ECO:0000313" key="2">
    <source>
        <dbReference type="Proteomes" id="UP000193648"/>
    </source>
</evidence>
<accession>A0A1Y2GB13</accession>
<feature type="non-terminal residue" evidence="1">
    <location>
        <position position="99"/>
    </location>
</feature>
<evidence type="ECO:0000313" key="1">
    <source>
        <dbReference type="EMBL" id="ORZ05958.1"/>
    </source>
</evidence>
<keyword evidence="2" id="KW-1185">Reference proteome</keyword>
<dbReference type="InterPro" id="IPR003889">
    <property type="entry name" value="FYrich_C"/>
</dbReference>
<dbReference type="AlphaFoldDB" id="A0A1Y2GB13"/>
<reference evidence="1 2" key="1">
    <citation type="submission" date="2016-07" db="EMBL/GenBank/DDBJ databases">
        <title>Pervasive Adenine N6-methylation of Active Genes in Fungi.</title>
        <authorList>
            <consortium name="DOE Joint Genome Institute"/>
            <person name="Mondo S.J."/>
            <person name="Dannebaum R.O."/>
            <person name="Kuo R.C."/>
            <person name="Labutti K."/>
            <person name="Haridas S."/>
            <person name="Kuo A."/>
            <person name="Salamov A."/>
            <person name="Ahrendt S.R."/>
            <person name="Lipzen A."/>
            <person name="Sullivan W."/>
            <person name="Andreopoulos W.B."/>
            <person name="Clum A."/>
            <person name="Lindquist E."/>
            <person name="Daum C."/>
            <person name="Ramamoorthy G.K."/>
            <person name="Gryganskyi A."/>
            <person name="Culley D."/>
            <person name="Magnuson J.K."/>
            <person name="James T.Y."/>
            <person name="O'Malley M.A."/>
            <person name="Stajich J.E."/>
            <person name="Spatafora J.W."/>
            <person name="Visel A."/>
            <person name="Grigoriev I.V."/>
        </authorList>
    </citation>
    <scope>NUCLEOTIDE SEQUENCE [LARGE SCALE GENOMIC DNA]</scope>
    <source>
        <strain evidence="1 2">NRRL 3116</strain>
    </source>
</reference>
<dbReference type="Proteomes" id="UP000193648">
    <property type="component" value="Unassembled WGS sequence"/>
</dbReference>
<proteinExistence type="predicted"/>
<gene>
    <name evidence="1" type="ORF">BCR41DRAFT_279232</name>
</gene>
<dbReference type="RefSeq" id="XP_021877339.1">
    <property type="nucleotide sequence ID" value="XM_022020210.1"/>
</dbReference>
<dbReference type="OrthoDB" id="1928087at2759"/>
<dbReference type="Pfam" id="PF05965">
    <property type="entry name" value="FYRC"/>
    <property type="match status" value="1"/>
</dbReference>
<dbReference type="GeneID" id="33562054"/>
<comment type="caution">
    <text evidence="1">The sequence shown here is derived from an EMBL/GenBank/DDBJ whole genome shotgun (WGS) entry which is preliminary data.</text>
</comment>
<sequence length="99" mass="11370">FLKKKKSMFRHPYPIGYKAEKYVFRERYMMEIQEGPEGPLFIVESASGKRFEGTSPTLPWTKACLASHSKGTRISGPLFFGFSDPITQKLIEELDGYED</sequence>
<protein>
    <submittedName>
        <fullName evidence="1">Uncharacterized protein</fullName>
    </submittedName>
</protein>
<dbReference type="PROSITE" id="PS51543">
    <property type="entry name" value="FYRC"/>
    <property type="match status" value="1"/>
</dbReference>